<dbReference type="GeneID" id="14883742"/>
<accession>A0A0A1TW57</accession>
<proteinExistence type="predicted"/>
<gene>
    <name evidence="1" type="ORF">EIN_262660</name>
</gene>
<evidence type="ECO:0000313" key="2">
    <source>
        <dbReference type="Proteomes" id="UP000014680"/>
    </source>
</evidence>
<dbReference type="EMBL" id="KB207110">
    <property type="protein sequence ID" value="ELP84769.1"/>
    <property type="molecule type" value="Genomic_DNA"/>
</dbReference>
<dbReference type="RefSeq" id="XP_004184115.1">
    <property type="nucleotide sequence ID" value="XM_004184067.1"/>
</dbReference>
<sequence length="171" mass="20391">MENPDYFAQGTENTVLEMFTYENELLPYFEIILKKRSLSAEFLIEMAEMIDRRYNLDDQSRSFGKYFDDVYSSIDILIGKLYENAQTRKDMLEQLKLDPNFFEEKRRIFGELIKVVGIEQNVLIIRTNKKLGQFSERCSHISITLRDGQERIQQIRLPSPRRRISYSWCPI</sequence>
<reference evidence="1 2" key="1">
    <citation type="submission" date="2012-10" db="EMBL/GenBank/DDBJ databases">
        <authorList>
            <person name="Zafar N."/>
            <person name="Inman J."/>
            <person name="Hall N."/>
            <person name="Lorenzi H."/>
            <person name="Caler E."/>
        </authorList>
    </citation>
    <scope>NUCLEOTIDE SEQUENCE [LARGE SCALE GENOMIC DNA]</scope>
    <source>
        <strain evidence="1 2">IP1</strain>
    </source>
</reference>
<evidence type="ECO:0000313" key="1">
    <source>
        <dbReference type="EMBL" id="ELP84769.1"/>
    </source>
</evidence>
<dbReference type="AlphaFoldDB" id="A0A0A1TW57"/>
<dbReference type="VEuPathDB" id="AmoebaDB:EIN_262660"/>
<keyword evidence="2" id="KW-1185">Reference proteome</keyword>
<protein>
    <submittedName>
        <fullName evidence="1">Uncharacterized protein</fullName>
    </submittedName>
</protein>
<dbReference type="Proteomes" id="UP000014680">
    <property type="component" value="Unassembled WGS sequence"/>
</dbReference>
<dbReference type="KEGG" id="eiv:EIN_262660"/>
<name>A0A0A1TW57_ENTIV</name>
<organism evidence="1 2">
    <name type="scientific">Entamoeba invadens IP1</name>
    <dbReference type="NCBI Taxonomy" id="370355"/>
    <lineage>
        <taxon>Eukaryota</taxon>
        <taxon>Amoebozoa</taxon>
        <taxon>Evosea</taxon>
        <taxon>Archamoebae</taxon>
        <taxon>Mastigamoebida</taxon>
        <taxon>Entamoebidae</taxon>
        <taxon>Entamoeba</taxon>
    </lineage>
</organism>